<feature type="compositionally biased region" description="Basic residues" evidence="1">
    <location>
        <begin position="343"/>
        <end position="352"/>
    </location>
</feature>
<dbReference type="EMBL" id="OC926019">
    <property type="protein sequence ID" value="CAD7656477.1"/>
    <property type="molecule type" value="Genomic_DNA"/>
</dbReference>
<name>A0A7R9QSE2_9ACAR</name>
<evidence type="ECO:0000313" key="2">
    <source>
        <dbReference type="EMBL" id="CAD7656477.1"/>
    </source>
</evidence>
<feature type="compositionally biased region" description="Acidic residues" evidence="1">
    <location>
        <begin position="298"/>
        <end position="318"/>
    </location>
</feature>
<feature type="compositionally biased region" description="Polar residues" evidence="1">
    <location>
        <begin position="536"/>
        <end position="548"/>
    </location>
</feature>
<evidence type="ECO:0000256" key="1">
    <source>
        <dbReference type="SAM" id="MobiDB-lite"/>
    </source>
</evidence>
<feature type="compositionally biased region" description="Polar residues" evidence="1">
    <location>
        <begin position="284"/>
        <end position="295"/>
    </location>
</feature>
<dbReference type="AlphaFoldDB" id="A0A7R9QSE2"/>
<feature type="compositionally biased region" description="Polar residues" evidence="1">
    <location>
        <begin position="557"/>
        <end position="566"/>
    </location>
</feature>
<feature type="compositionally biased region" description="Polar residues" evidence="1">
    <location>
        <begin position="497"/>
        <end position="511"/>
    </location>
</feature>
<feature type="compositionally biased region" description="Polar residues" evidence="1">
    <location>
        <begin position="355"/>
        <end position="367"/>
    </location>
</feature>
<feature type="non-terminal residue" evidence="2">
    <location>
        <position position="1"/>
    </location>
</feature>
<organism evidence="2">
    <name type="scientific">Oppiella nova</name>
    <dbReference type="NCBI Taxonomy" id="334625"/>
    <lineage>
        <taxon>Eukaryota</taxon>
        <taxon>Metazoa</taxon>
        <taxon>Ecdysozoa</taxon>
        <taxon>Arthropoda</taxon>
        <taxon>Chelicerata</taxon>
        <taxon>Arachnida</taxon>
        <taxon>Acari</taxon>
        <taxon>Acariformes</taxon>
        <taxon>Sarcoptiformes</taxon>
        <taxon>Oribatida</taxon>
        <taxon>Brachypylina</taxon>
        <taxon>Oppioidea</taxon>
        <taxon>Oppiidae</taxon>
        <taxon>Oppiella</taxon>
    </lineage>
</organism>
<dbReference type="Proteomes" id="UP000728032">
    <property type="component" value="Unassembled WGS sequence"/>
</dbReference>
<feature type="compositionally biased region" description="Basic and acidic residues" evidence="1">
    <location>
        <begin position="381"/>
        <end position="402"/>
    </location>
</feature>
<evidence type="ECO:0000313" key="3">
    <source>
        <dbReference type="Proteomes" id="UP000728032"/>
    </source>
</evidence>
<feature type="non-terminal residue" evidence="2">
    <location>
        <position position="582"/>
    </location>
</feature>
<reference evidence="2" key="1">
    <citation type="submission" date="2020-11" db="EMBL/GenBank/DDBJ databases">
        <authorList>
            <person name="Tran Van P."/>
        </authorList>
    </citation>
    <scope>NUCLEOTIDE SEQUENCE</scope>
</reference>
<gene>
    <name evidence="2" type="ORF">ONB1V03_LOCUS13113</name>
</gene>
<feature type="region of interest" description="Disordered" evidence="1">
    <location>
        <begin position="518"/>
        <end position="582"/>
    </location>
</feature>
<sequence length="582" mass="63766">RRKNSSEFDEESDSGNKYLENSKADPLRGGVDDEDSSDGGFKQRIQTSHPITKTVKQIEKTYTTSGFPANDIQTRQSWKYHQKPPALNRTGSSFDSSDHTYEPQMMALPLKRPTRLYFIDNMETSELNAQTETSHSVDELNDNGWKGMSCQSMSKTPDNVDDNSRNKKHVTFATTHLVRSATVGGINNIHISSGGPSQQPRIGERLVNGSLLMRKTDSIDSFDQRSTASTARLVTDFLPLYRAAMRRAVMKTQATQTDTTSAAKRASTAGKSSRRSIPAYLTLSPRTSRPGSQSGDGFPEDFYGDSDDDDDEDQEEDAQQISLKDNKRTRRVQRARTSDPKCKSKSRRKQRSVKTSPKQQTVDSGADSQAVADESGFQRLDSYESHSESSRIETMIRREDLGSKSSTDSSTNQLKSESELTSTSTTTTNDSSYRSIRSLGSSSTATVVSELMNDLSLVANEDKQPLIDEISDDFNTDVTKRPLIIDPKKATLKATGADSSFTSPDSDNYSFNAADHKACATTQGSSSPPVDAVDSGGSSVYVSANDASPQIEKDRQSGQTTSYETASSQGSRYSSPPSVGHQ</sequence>
<proteinExistence type="predicted"/>
<protein>
    <submittedName>
        <fullName evidence="2">Uncharacterized protein</fullName>
    </submittedName>
</protein>
<dbReference type="EMBL" id="CAJPVJ010011194">
    <property type="protein sequence ID" value="CAG2173664.1"/>
    <property type="molecule type" value="Genomic_DNA"/>
</dbReference>
<feature type="compositionally biased region" description="Low complexity" evidence="1">
    <location>
        <begin position="567"/>
        <end position="582"/>
    </location>
</feature>
<feature type="region of interest" description="Disordered" evidence="1">
    <location>
        <begin position="251"/>
        <end position="436"/>
    </location>
</feature>
<feature type="compositionally biased region" description="Polar residues" evidence="1">
    <location>
        <begin position="403"/>
        <end position="415"/>
    </location>
</feature>
<feature type="region of interest" description="Disordered" evidence="1">
    <location>
        <begin position="1"/>
        <end position="49"/>
    </location>
</feature>
<accession>A0A7R9QSE2</accession>
<feature type="region of interest" description="Disordered" evidence="1">
    <location>
        <begin position="493"/>
        <end position="512"/>
    </location>
</feature>
<keyword evidence="3" id="KW-1185">Reference proteome</keyword>
<feature type="compositionally biased region" description="Low complexity" evidence="1">
    <location>
        <begin position="252"/>
        <end position="263"/>
    </location>
</feature>
<feature type="compositionally biased region" description="Low complexity" evidence="1">
    <location>
        <begin position="419"/>
        <end position="436"/>
    </location>
</feature>